<evidence type="ECO:0000313" key="2">
    <source>
        <dbReference type="EMBL" id="QDA36177.1"/>
    </source>
</evidence>
<organism evidence="2 3">
    <name type="scientific">Paracoccus liaowanqingii</name>
    <dbReference type="NCBI Taxonomy" id="2560053"/>
    <lineage>
        <taxon>Bacteria</taxon>
        <taxon>Pseudomonadati</taxon>
        <taxon>Pseudomonadota</taxon>
        <taxon>Alphaproteobacteria</taxon>
        <taxon>Rhodobacterales</taxon>
        <taxon>Paracoccaceae</taxon>
        <taxon>Paracoccus</taxon>
    </lineage>
</organism>
<dbReference type="Gene3D" id="2.20.140.10">
    <property type="entry name" value="WGR domain"/>
    <property type="match status" value="1"/>
</dbReference>
<protein>
    <submittedName>
        <fullName evidence="2">WGR domain-containing protein</fullName>
    </submittedName>
</protein>
<sequence length="87" mass="10018">MCDEMGQLEVFPDRAYLRRKDPSRNMHRFYLMAVQRDLFGRASLIREWGRIGSPGKLRVEHHPDEGRAVDALSALMAAKRKRGYAAS</sequence>
<feature type="domain" description="WGR" evidence="1">
    <location>
        <begin position="7"/>
        <end position="87"/>
    </location>
</feature>
<dbReference type="CDD" id="cd07996">
    <property type="entry name" value="WGR_MMR_like"/>
    <property type="match status" value="1"/>
</dbReference>
<evidence type="ECO:0000259" key="1">
    <source>
        <dbReference type="PROSITE" id="PS51977"/>
    </source>
</evidence>
<dbReference type="KEGG" id="plia:E4191_18755"/>
<dbReference type="AlphaFoldDB" id="A0A4Y5SRQ6"/>
<dbReference type="SUPFAM" id="SSF142921">
    <property type="entry name" value="WGR domain-like"/>
    <property type="match status" value="1"/>
</dbReference>
<dbReference type="Pfam" id="PF05406">
    <property type="entry name" value="WGR"/>
    <property type="match status" value="1"/>
</dbReference>
<proteinExistence type="predicted"/>
<dbReference type="EMBL" id="CP040762">
    <property type="protein sequence ID" value="QDA36177.1"/>
    <property type="molecule type" value="Genomic_DNA"/>
</dbReference>
<accession>A0A4Y5SRQ6</accession>
<dbReference type="Proteomes" id="UP000296374">
    <property type="component" value="Plasmid unnamed2"/>
</dbReference>
<name>A0A4Y5SRQ6_9RHOB</name>
<dbReference type="RefSeq" id="WP_139615956.1">
    <property type="nucleotide sequence ID" value="NZ_CP040762.1"/>
</dbReference>
<dbReference type="SMART" id="SM00773">
    <property type="entry name" value="WGR"/>
    <property type="match status" value="1"/>
</dbReference>
<dbReference type="InterPro" id="IPR049809">
    <property type="entry name" value="YehF/YfeS-like_WGR"/>
</dbReference>
<evidence type="ECO:0000313" key="3">
    <source>
        <dbReference type="Proteomes" id="UP000296374"/>
    </source>
</evidence>
<reference evidence="3" key="1">
    <citation type="submission" date="2019-05" db="EMBL/GenBank/DDBJ databases">
        <title>Tamlana fucoidanivorans sp. nov., isolated from the surface of algae collected from Fujian province in China.</title>
        <authorList>
            <person name="Li J."/>
        </authorList>
    </citation>
    <scope>NUCLEOTIDE SEQUENCE [LARGE SCALE GENOMIC DNA]</scope>
    <source>
        <strain evidence="3">2251</strain>
        <plasmid evidence="3">unnamed2</plasmid>
    </source>
</reference>
<dbReference type="InterPro" id="IPR036930">
    <property type="entry name" value="WGR_dom_sf"/>
</dbReference>
<dbReference type="InterPro" id="IPR008893">
    <property type="entry name" value="WGR_domain"/>
</dbReference>
<geneLocation type="plasmid" evidence="2 3">
    <name>unnamed2</name>
</geneLocation>
<keyword evidence="2" id="KW-0614">Plasmid</keyword>
<gene>
    <name evidence="2" type="ORF">E4191_18755</name>
</gene>
<dbReference type="PROSITE" id="PS51977">
    <property type="entry name" value="WGR"/>
    <property type="match status" value="1"/>
</dbReference>